<comment type="similarity">
    <text evidence="1">Belongs to the class IV-like SAM-binding methyltransferase superfamily. RNA methyltransferase TrmH family.</text>
</comment>
<keyword evidence="7" id="KW-1185">Reference proteome</keyword>
<dbReference type="EMBL" id="JAAGAA010000005">
    <property type="protein sequence ID" value="NDV12556.1"/>
    <property type="molecule type" value="Genomic_DNA"/>
</dbReference>
<dbReference type="PANTHER" id="PTHR43191">
    <property type="entry name" value="RRNA METHYLTRANSFERASE 3"/>
    <property type="match status" value="1"/>
</dbReference>
<dbReference type="AlphaFoldDB" id="A0A6B2KQN7"/>
<feature type="domain" description="tRNA/rRNA methyltransferase SpoU type" evidence="4">
    <location>
        <begin position="116"/>
        <end position="252"/>
    </location>
</feature>
<accession>A0A6B2KQN7</accession>
<sequence length="264" mass="27388">MSKLITSANNDAVKALARLSDSARARRKANLMVLEGIHLIAAARDAGVLPQTLYVNEDAHAHPEVAALLASLAGCCEVLVLARGVLGRFSALASAPELIALAARPQPQPAPAGACCVLLEDVQDPGNVGTILRSAAASGVRDVYLSQGCVDVYSPKVLRAGMGAHFALSLHEGADLAALLDTFPGRRLVTHLAGAHSLYEEDLGGQVALVFGNEGAGVSDALLARADARILIPMPGHAESLNVAMAATVCLFERVRQRLALQNG</sequence>
<name>A0A6B2KQN7_9NEIS</name>
<dbReference type="Gene3D" id="3.30.1330.30">
    <property type="match status" value="1"/>
</dbReference>
<dbReference type="Pfam" id="PF22435">
    <property type="entry name" value="MRM3-like_sub_bind"/>
    <property type="match status" value="1"/>
</dbReference>
<evidence type="ECO:0000313" key="7">
    <source>
        <dbReference type="Proteomes" id="UP000482578"/>
    </source>
</evidence>
<dbReference type="RefSeq" id="WP_163315782.1">
    <property type="nucleotide sequence ID" value="NZ_JAAGAA010000005.1"/>
</dbReference>
<dbReference type="Gene3D" id="3.40.1280.10">
    <property type="match status" value="1"/>
</dbReference>
<dbReference type="InterPro" id="IPR029028">
    <property type="entry name" value="Alpha/beta_knot_MTases"/>
</dbReference>
<evidence type="ECO:0000313" key="6">
    <source>
        <dbReference type="EMBL" id="NDV12556.1"/>
    </source>
</evidence>
<dbReference type="InterPro" id="IPR001537">
    <property type="entry name" value="SpoU_MeTrfase"/>
</dbReference>
<evidence type="ECO:0000259" key="5">
    <source>
        <dbReference type="Pfam" id="PF22435"/>
    </source>
</evidence>
<reference evidence="6 7" key="1">
    <citation type="submission" date="2020-02" db="EMBL/GenBank/DDBJ databases">
        <authorList>
            <person name="Yang Z."/>
        </authorList>
    </citation>
    <scope>NUCLEOTIDE SEQUENCE [LARGE SCALE GENOMIC DNA]</scope>
    <source>
        <strain evidence="6 7">HX-7-9</strain>
    </source>
</reference>
<dbReference type="GO" id="GO:0008173">
    <property type="term" value="F:RNA methyltransferase activity"/>
    <property type="evidence" value="ECO:0007669"/>
    <property type="project" value="InterPro"/>
</dbReference>
<comment type="caution">
    <text evidence="6">The sequence shown here is derived from an EMBL/GenBank/DDBJ whole genome shotgun (WGS) entry which is preliminary data.</text>
</comment>
<evidence type="ECO:0000256" key="2">
    <source>
        <dbReference type="ARBA" id="ARBA00022603"/>
    </source>
</evidence>
<dbReference type="SUPFAM" id="SSF75217">
    <property type="entry name" value="alpha/beta knot"/>
    <property type="match status" value="1"/>
</dbReference>
<dbReference type="InterPro" id="IPR029026">
    <property type="entry name" value="tRNA_m1G_MTases_N"/>
</dbReference>
<dbReference type="Pfam" id="PF00588">
    <property type="entry name" value="SpoU_methylase"/>
    <property type="match status" value="1"/>
</dbReference>
<dbReference type="SUPFAM" id="SSF55315">
    <property type="entry name" value="L30e-like"/>
    <property type="match status" value="1"/>
</dbReference>
<organism evidence="6 7">
    <name type="scientific">Crenobacter caeni</name>
    <dbReference type="NCBI Taxonomy" id="2705474"/>
    <lineage>
        <taxon>Bacteria</taxon>
        <taxon>Pseudomonadati</taxon>
        <taxon>Pseudomonadota</taxon>
        <taxon>Betaproteobacteria</taxon>
        <taxon>Neisseriales</taxon>
        <taxon>Neisseriaceae</taxon>
        <taxon>Crenobacter</taxon>
    </lineage>
</organism>
<dbReference type="GO" id="GO:0006396">
    <property type="term" value="P:RNA processing"/>
    <property type="evidence" value="ECO:0007669"/>
    <property type="project" value="InterPro"/>
</dbReference>
<dbReference type="InterPro" id="IPR053888">
    <property type="entry name" value="MRM3-like_sub_bind"/>
</dbReference>
<feature type="domain" description="MRM3-like substrate binding" evidence="5">
    <location>
        <begin position="10"/>
        <end position="94"/>
    </location>
</feature>
<dbReference type="Proteomes" id="UP000482578">
    <property type="component" value="Unassembled WGS sequence"/>
</dbReference>
<dbReference type="InterPro" id="IPR051259">
    <property type="entry name" value="rRNA_Methyltransferase"/>
</dbReference>
<keyword evidence="3 6" id="KW-0808">Transferase</keyword>
<keyword evidence="2 6" id="KW-0489">Methyltransferase</keyword>
<dbReference type="CDD" id="cd18095">
    <property type="entry name" value="SpoU-like_rRNA-MTase"/>
    <property type="match status" value="1"/>
</dbReference>
<dbReference type="PANTHER" id="PTHR43191:SF2">
    <property type="entry name" value="RRNA METHYLTRANSFERASE 3, MITOCHONDRIAL"/>
    <property type="match status" value="1"/>
</dbReference>
<evidence type="ECO:0000256" key="1">
    <source>
        <dbReference type="ARBA" id="ARBA00007228"/>
    </source>
</evidence>
<dbReference type="InterPro" id="IPR029064">
    <property type="entry name" value="Ribosomal_eL30-like_sf"/>
</dbReference>
<protein>
    <submittedName>
        <fullName evidence="6">RNA methyltransferase</fullName>
    </submittedName>
</protein>
<dbReference type="GO" id="GO:0032259">
    <property type="term" value="P:methylation"/>
    <property type="evidence" value="ECO:0007669"/>
    <property type="project" value="UniProtKB-KW"/>
</dbReference>
<proteinExistence type="inferred from homology"/>
<evidence type="ECO:0000259" key="4">
    <source>
        <dbReference type="Pfam" id="PF00588"/>
    </source>
</evidence>
<dbReference type="GO" id="GO:0003723">
    <property type="term" value="F:RNA binding"/>
    <property type="evidence" value="ECO:0007669"/>
    <property type="project" value="InterPro"/>
</dbReference>
<gene>
    <name evidence="6" type="ORF">GZH52_07060</name>
</gene>
<evidence type="ECO:0000256" key="3">
    <source>
        <dbReference type="ARBA" id="ARBA00022679"/>
    </source>
</evidence>